<accession>A0ABY1PEG3</accession>
<evidence type="ECO:0000313" key="2">
    <source>
        <dbReference type="Proteomes" id="UP001157961"/>
    </source>
</evidence>
<reference evidence="1 2" key="1">
    <citation type="submission" date="2017-05" db="EMBL/GenBank/DDBJ databases">
        <authorList>
            <person name="Varghese N."/>
            <person name="Submissions S."/>
        </authorList>
    </citation>
    <scope>NUCLEOTIDE SEQUENCE [LARGE SCALE GENOMIC DNA]</scope>
    <source>
        <strain evidence="1 2">DSM 29734</strain>
    </source>
</reference>
<dbReference type="EMBL" id="FXTY01000008">
    <property type="protein sequence ID" value="SMP31834.1"/>
    <property type="molecule type" value="Genomic_DNA"/>
</dbReference>
<comment type="caution">
    <text evidence="1">The sequence shown here is derived from an EMBL/GenBank/DDBJ whole genome shotgun (WGS) entry which is preliminary data.</text>
</comment>
<organism evidence="1 2">
    <name type="scientific">Shimia sagamensis</name>
    <dbReference type="NCBI Taxonomy" id="1566352"/>
    <lineage>
        <taxon>Bacteria</taxon>
        <taxon>Pseudomonadati</taxon>
        <taxon>Pseudomonadota</taxon>
        <taxon>Alphaproteobacteria</taxon>
        <taxon>Rhodobacterales</taxon>
        <taxon>Roseobacteraceae</taxon>
    </lineage>
</organism>
<evidence type="ECO:0000313" key="1">
    <source>
        <dbReference type="EMBL" id="SMP31834.1"/>
    </source>
</evidence>
<name>A0ABY1PEG3_9RHOB</name>
<keyword evidence="2" id="KW-1185">Reference proteome</keyword>
<protein>
    <submittedName>
        <fullName evidence="1">Uncharacterized protein</fullName>
    </submittedName>
</protein>
<sequence>MAPHPLSVWLREPACQVGVEFWAEEPLRETQKGISVTFQLIDKDGSILGEREYKRFVGMSRVGFDVTESGADIRAIQILPEANTEIAVISVRARTCSLLLG</sequence>
<gene>
    <name evidence="1" type="ORF">SAMN06265373_10883</name>
</gene>
<dbReference type="Proteomes" id="UP001157961">
    <property type="component" value="Unassembled WGS sequence"/>
</dbReference>
<proteinExistence type="predicted"/>